<gene>
    <name evidence="27" type="primary">nqrF</name>
    <name evidence="30" type="ORF">SAMN05660443_0412</name>
</gene>
<keyword evidence="27" id="KW-0812">Transmembrane</keyword>
<keyword evidence="18 27" id="KW-0520">NAD</keyword>
<dbReference type="PROSITE" id="PS51384">
    <property type="entry name" value="FAD_FR"/>
    <property type="match status" value="1"/>
</dbReference>
<dbReference type="HAMAP" id="MF_00430">
    <property type="entry name" value="NqrF"/>
    <property type="match status" value="1"/>
</dbReference>
<evidence type="ECO:0000256" key="21">
    <source>
        <dbReference type="ARBA" id="ARBA00023075"/>
    </source>
</evidence>
<dbReference type="GO" id="GO:0051537">
    <property type="term" value="F:2 iron, 2 sulfur cluster binding"/>
    <property type="evidence" value="ECO:0007669"/>
    <property type="project" value="UniProtKB-KW"/>
</dbReference>
<keyword evidence="20 27" id="KW-0406">Ion transport</keyword>
<evidence type="ECO:0000256" key="25">
    <source>
        <dbReference type="ARBA" id="ARBA00030787"/>
    </source>
</evidence>
<dbReference type="GO" id="GO:0046872">
    <property type="term" value="F:metal ion binding"/>
    <property type="evidence" value="ECO:0007669"/>
    <property type="project" value="UniProtKB-KW"/>
</dbReference>
<dbReference type="Proteomes" id="UP000199058">
    <property type="component" value="Unassembled WGS sequence"/>
</dbReference>
<feature type="transmembrane region" description="Helical" evidence="27">
    <location>
        <begin position="6"/>
        <end position="28"/>
    </location>
</feature>
<reference evidence="30 31" key="1">
    <citation type="submission" date="2016-10" db="EMBL/GenBank/DDBJ databases">
        <authorList>
            <person name="de Groot N.N."/>
        </authorList>
    </citation>
    <scope>NUCLEOTIDE SEQUENCE [LARGE SCALE GENOMIC DNA]</scope>
    <source>
        <strain evidence="30 31">DSM 18438</strain>
    </source>
</reference>
<feature type="binding site" evidence="27">
    <location>
        <position position="82"/>
    </location>
    <ligand>
        <name>[2Fe-2S] cluster</name>
        <dbReference type="ChEBI" id="CHEBI:190135"/>
    </ligand>
</feature>
<dbReference type="InterPro" id="IPR017938">
    <property type="entry name" value="Riboflavin_synthase-like_b-brl"/>
</dbReference>
<dbReference type="FunFam" id="3.40.50.80:FF:000014">
    <property type="entry name" value="Na(+)-translocating NADH-quinone reductase subunit F"/>
    <property type="match status" value="1"/>
</dbReference>
<evidence type="ECO:0000256" key="20">
    <source>
        <dbReference type="ARBA" id="ARBA00023065"/>
    </source>
</evidence>
<name>A0A1I1ECK1_9GAMM</name>
<keyword evidence="13 27" id="KW-0479">Metal-binding</keyword>
<evidence type="ECO:0000256" key="6">
    <source>
        <dbReference type="ARBA" id="ARBA00013099"/>
    </source>
</evidence>
<proteinExistence type="inferred from homology"/>
<evidence type="ECO:0000256" key="9">
    <source>
        <dbReference type="ARBA" id="ARBA00022475"/>
    </source>
</evidence>
<evidence type="ECO:0000256" key="18">
    <source>
        <dbReference type="ARBA" id="ARBA00023027"/>
    </source>
</evidence>
<evidence type="ECO:0000256" key="19">
    <source>
        <dbReference type="ARBA" id="ARBA00023053"/>
    </source>
</evidence>
<protein>
    <recommendedName>
        <fullName evidence="7 27">Na(+)-translocating NADH-quinone reductase subunit F</fullName>
        <shortName evidence="27">Na(+)-NQR subunit F</shortName>
        <shortName evidence="27">Na(+)-translocating NQR subunit F</shortName>
        <ecNumber evidence="6 27">7.2.1.1</ecNumber>
    </recommendedName>
    <alternativeName>
        <fullName evidence="25 27">NQR complex subunit F</fullName>
    </alternativeName>
    <alternativeName>
        <fullName evidence="24 27">NQR-1 subunit F</fullName>
    </alternativeName>
</protein>
<keyword evidence="22 27" id="KW-0472">Membrane</keyword>
<dbReference type="SUPFAM" id="SSF63380">
    <property type="entry name" value="Riboflavin synthase domain-like"/>
    <property type="match status" value="1"/>
</dbReference>
<keyword evidence="10" id="KW-0997">Cell inner membrane</keyword>
<evidence type="ECO:0000256" key="27">
    <source>
        <dbReference type="HAMAP-Rule" id="MF_00430"/>
    </source>
</evidence>
<keyword evidence="19 27" id="KW-0915">Sodium</keyword>
<evidence type="ECO:0000256" key="26">
    <source>
        <dbReference type="ARBA" id="ARBA00048891"/>
    </source>
</evidence>
<dbReference type="Pfam" id="PF00970">
    <property type="entry name" value="FAD_binding_6"/>
    <property type="match status" value="1"/>
</dbReference>
<feature type="binding site" evidence="27">
    <location>
        <position position="114"/>
    </location>
    <ligand>
        <name>[2Fe-2S] cluster</name>
        <dbReference type="ChEBI" id="CHEBI:190135"/>
    </ligand>
</feature>
<keyword evidence="15 27" id="KW-1278">Translocase</keyword>
<keyword evidence="9 27" id="KW-1003">Cell membrane</keyword>
<sequence>MVDSTIILLGVFMFTIVVLSLVVVILAARSKLVSSGEVTIEINGDPEHTIKTQAGGKLLNTLAANGIFLSSACGGGGSCAQCTCKVIDGGGAILPTEESAFTMGEKKAGWRLSCQVPVKQDMKIEVDEEVFGVKRWTCEVVSNPNVATFIKELTLKLPEGENVDFRAGGYVQLECPPHEVHYKDFDIDEEYHPDWDKFNVWKYVSKVTEPTIRAYSMANYPEEKGLVKFNIRIATPPPGRDDLPPGIMSSYVFSLKPGDTIDVMGPFGEFFAKDTDAEMVFIGGGAGMAPMRSHIFDQLKRIKTNRKITFWYGARSLREAFYVEEFDKLAEENDNFEWHLALSDPLPEDNWTGYTGFIHNVLYEHYLKDHPAPEDCEYYMCGPPMMNASAVKLLEDMGVEPENVLLDDFGG</sequence>
<dbReference type="GO" id="GO:0009055">
    <property type="term" value="F:electron transfer activity"/>
    <property type="evidence" value="ECO:0007669"/>
    <property type="project" value="UniProtKB-UniRule"/>
</dbReference>
<organism evidence="30 31">
    <name type="scientific">Marinospirillum celere</name>
    <dbReference type="NCBI Taxonomy" id="1122252"/>
    <lineage>
        <taxon>Bacteria</taxon>
        <taxon>Pseudomonadati</taxon>
        <taxon>Pseudomonadota</taxon>
        <taxon>Gammaproteobacteria</taxon>
        <taxon>Oceanospirillales</taxon>
        <taxon>Oceanospirillaceae</taxon>
        <taxon>Marinospirillum</taxon>
    </lineage>
</organism>
<comment type="subunit">
    <text evidence="5 27">Composed of six subunits; NqrA, NqrB, NqrC, NqrD, NqrE and NqrF.</text>
</comment>
<keyword evidence="21 27" id="KW-0830">Ubiquinone</keyword>
<dbReference type="InterPro" id="IPR036010">
    <property type="entry name" value="2Fe-2S_ferredoxin-like_sf"/>
</dbReference>
<comment type="cofactor">
    <cofactor evidence="1 27">
        <name>FAD</name>
        <dbReference type="ChEBI" id="CHEBI:57692"/>
    </cofactor>
</comment>
<evidence type="ECO:0000256" key="17">
    <source>
        <dbReference type="ARBA" id="ARBA00023014"/>
    </source>
</evidence>
<evidence type="ECO:0000256" key="22">
    <source>
        <dbReference type="ARBA" id="ARBA00023136"/>
    </source>
</evidence>
<evidence type="ECO:0000256" key="8">
    <source>
        <dbReference type="ARBA" id="ARBA00022448"/>
    </source>
</evidence>
<evidence type="ECO:0000256" key="10">
    <source>
        <dbReference type="ARBA" id="ARBA00022519"/>
    </source>
</evidence>
<dbReference type="InterPro" id="IPR010205">
    <property type="entry name" value="NqrF"/>
</dbReference>
<keyword evidence="12 27" id="KW-0001">2Fe-2S</keyword>
<dbReference type="InterPro" id="IPR039261">
    <property type="entry name" value="FNR_nucleotide-bd"/>
</dbReference>
<keyword evidence="17 27" id="KW-0411">Iron-sulfur</keyword>
<evidence type="ECO:0000256" key="23">
    <source>
        <dbReference type="ARBA" id="ARBA00023201"/>
    </source>
</evidence>
<dbReference type="InterPro" id="IPR012675">
    <property type="entry name" value="Beta-grasp_dom_sf"/>
</dbReference>
<dbReference type="EMBL" id="FOLH01000001">
    <property type="protein sequence ID" value="SFB83108.1"/>
    <property type="molecule type" value="Genomic_DNA"/>
</dbReference>
<feature type="domain" description="2Fe-2S ferredoxin-type" evidence="28">
    <location>
        <begin position="36"/>
        <end position="130"/>
    </location>
</feature>
<dbReference type="PROSITE" id="PS51085">
    <property type="entry name" value="2FE2S_FER_2"/>
    <property type="match status" value="1"/>
</dbReference>
<dbReference type="GO" id="GO:0016655">
    <property type="term" value="F:oxidoreductase activity, acting on NAD(P)H, quinone or similar compound as acceptor"/>
    <property type="evidence" value="ECO:0007669"/>
    <property type="project" value="InterPro"/>
</dbReference>
<dbReference type="EC" id="7.2.1.1" evidence="6 27"/>
<dbReference type="NCBIfam" id="TIGR01941">
    <property type="entry name" value="nqrF"/>
    <property type="match status" value="1"/>
</dbReference>
<dbReference type="PANTHER" id="PTHR43644">
    <property type="entry name" value="NA(+)-TRANSLOCATING NADH-QUINONE REDUCTASE SUBUNIT"/>
    <property type="match status" value="1"/>
</dbReference>
<evidence type="ECO:0000313" key="31">
    <source>
        <dbReference type="Proteomes" id="UP000199058"/>
    </source>
</evidence>
<evidence type="ECO:0000256" key="12">
    <source>
        <dbReference type="ARBA" id="ARBA00022714"/>
    </source>
</evidence>
<evidence type="ECO:0000256" key="1">
    <source>
        <dbReference type="ARBA" id="ARBA00001974"/>
    </source>
</evidence>
<keyword evidence="8 27" id="KW-0813">Transport</keyword>
<evidence type="ECO:0000256" key="5">
    <source>
        <dbReference type="ARBA" id="ARBA00011309"/>
    </source>
</evidence>
<comment type="function">
    <text evidence="2 27">NQR complex catalyzes the reduction of ubiquinone-1 to ubiquinol by two successive reactions, coupled with the transport of Na(+) ions from the cytoplasm to the periplasm. The first step is catalyzed by NqrF, which accepts electrons from NADH and reduces ubiquinone-1 to ubisemiquinone by a one-electron transfer pathway.</text>
</comment>
<dbReference type="InterPro" id="IPR017927">
    <property type="entry name" value="FAD-bd_FR_type"/>
</dbReference>
<keyword evidence="27" id="KW-1133">Transmembrane helix</keyword>
<dbReference type="Pfam" id="PF00111">
    <property type="entry name" value="Fer2"/>
    <property type="match status" value="1"/>
</dbReference>
<evidence type="ECO:0000256" key="7">
    <source>
        <dbReference type="ARBA" id="ARBA00019729"/>
    </source>
</evidence>
<accession>A0A1I1ECK1</accession>
<evidence type="ECO:0000256" key="4">
    <source>
        <dbReference type="ARBA" id="ARBA00005570"/>
    </source>
</evidence>
<keyword evidence="14 27" id="KW-0274">FAD</keyword>
<dbReference type="InterPro" id="IPR001433">
    <property type="entry name" value="OxRdtase_FAD/NAD-bd"/>
</dbReference>
<dbReference type="Gene3D" id="3.10.20.30">
    <property type="match status" value="1"/>
</dbReference>
<evidence type="ECO:0000256" key="13">
    <source>
        <dbReference type="ARBA" id="ARBA00022723"/>
    </source>
</evidence>
<keyword evidence="16 27" id="KW-0408">Iron</keyword>
<evidence type="ECO:0000259" key="28">
    <source>
        <dbReference type="PROSITE" id="PS51085"/>
    </source>
</evidence>
<dbReference type="GO" id="GO:0006814">
    <property type="term" value="P:sodium ion transport"/>
    <property type="evidence" value="ECO:0007669"/>
    <property type="project" value="UniProtKB-UniRule"/>
</dbReference>
<dbReference type="InterPro" id="IPR001041">
    <property type="entry name" value="2Fe-2S_ferredoxin-type"/>
</dbReference>
<comment type="similarity">
    <text evidence="4 27">Belongs to the NqrF family.</text>
</comment>
<dbReference type="CDD" id="cd06188">
    <property type="entry name" value="NADH_quinone_reductase"/>
    <property type="match status" value="1"/>
</dbReference>
<keyword evidence="11 27" id="KW-0285">Flavoprotein</keyword>
<comment type="cofactor">
    <cofactor evidence="27">
        <name>[2Fe-2S] cluster</name>
        <dbReference type="ChEBI" id="CHEBI:190135"/>
    </cofactor>
    <text evidence="27">Binds 1 [2Fe-2S] cluster.</text>
</comment>
<dbReference type="Gene3D" id="2.40.30.10">
    <property type="entry name" value="Translation factors"/>
    <property type="match status" value="1"/>
</dbReference>
<dbReference type="GO" id="GO:0005886">
    <property type="term" value="C:plasma membrane"/>
    <property type="evidence" value="ECO:0007669"/>
    <property type="project" value="UniProtKB-SubCell"/>
</dbReference>
<feature type="binding site" evidence="27">
    <location>
        <position position="73"/>
    </location>
    <ligand>
        <name>[2Fe-2S] cluster</name>
        <dbReference type="ChEBI" id="CHEBI:190135"/>
    </ligand>
</feature>
<dbReference type="AlphaFoldDB" id="A0A1I1ECK1"/>
<dbReference type="PIRSF" id="PIRSF000044">
    <property type="entry name" value="Cis_Diol_DH_RD"/>
    <property type="match status" value="1"/>
</dbReference>
<feature type="binding site" evidence="27">
    <location>
        <position position="79"/>
    </location>
    <ligand>
        <name>[2Fe-2S] cluster</name>
        <dbReference type="ChEBI" id="CHEBI:190135"/>
    </ligand>
</feature>
<evidence type="ECO:0000256" key="24">
    <source>
        <dbReference type="ARBA" id="ARBA00030032"/>
    </source>
</evidence>
<evidence type="ECO:0000313" key="30">
    <source>
        <dbReference type="EMBL" id="SFB83108.1"/>
    </source>
</evidence>
<evidence type="ECO:0000256" key="11">
    <source>
        <dbReference type="ARBA" id="ARBA00022630"/>
    </source>
</evidence>
<dbReference type="SUPFAM" id="SSF52343">
    <property type="entry name" value="Ferredoxin reductase-like, C-terminal NADP-linked domain"/>
    <property type="match status" value="1"/>
</dbReference>
<evidence type="ECO:0000256" key="15">
    <source>
        <dbReference type="ARBA" id="ARBA00022967"/>
    </source>
</evidence>
<dbReference type="Gene3D" id="3.40.50.80">
    <property type="entry name" value="Nucleotide-binding domain of ferredoxin-NADP reductase (FNR) module"/>
    <property type="match status" value="1"/>
</dbReference>
<dbReference type="InterPro" id="IPR008333">
    <property type="entry name" value="Cbr1-like_FAD-bd_dom"/>
</dbReference>
<evidence type="ECO:0000256" key="14">
    <source>
        <dbReference type="ARBA" id="ARBA00022827"/>
    </source>
</evidence>
<feature type="domain" description="FAD-binding FR-type" evidence="29">
    <location>
        <begin position="133"/>
        <end position="273"/>
    </location>
</feature>
<keyword evidence="31" id="KW-1185">Reference proteome</keyword>
<dbReference type="CDD" id="cd00207">
    <property type="entry name" value="fer2"/>
    <property type="match status" value="1"/>
</dbReference>
<evidence type="ECO:0000256" key="16">
    <source>
        <dbReference type="ARBA" id="ARBA00023004"/>
    </source>
</evidence>
<dbReference type="PANTHER" id="PTHR43644:SF1">
    <property type="entry name" value="NAD(P)H-FLAVIN REDUCTASE"/>
    <property type="match status" value="1"/>
</dbReference>
<comment type="subcellular location">
    <subcellularLocation>
        <location evidence="3">Cell inner membrane</location>
    </subcellularLocation>
    <subcellularLocation>
        <location evidence="27">Cell membrane</location>
        <topology evidence="27">Single-pass membrane protein</topology>
    </subcellularLocation>
</comment>
<keyword evidence="23 27" id="KW-0739">Sodium transport</keyword>
<dbReference type="RefSeq" id="WP_091958397.1">
    <property type="nucleotide sequence ID" value="NZ_FOLH01000001.1"/>
</dbReference>
<evidence type="ECO:0000256" key="3">
    <source>
        <dbReference type="ARBA" id="ARBA00004533"/>
    </source>
</evidence>
<dbReference type="SUPFAM" id="SSF54292">
    <property type="entry name" value="2Fe-2S ferredoxin-like"/>
    <property type="match status" value="1"/>
</dbReference>
<comment type="catalytic activity">
    <reaction evidence="26 27">
        <text>a ubiquinone + n Na(+)(in) + NADH + H(+) = a ubiquinol + n Na(+)(out) + NAD(+)</text>
        <dbReference type="Rhea" id="RHEA:47748"/>
        <dbReference type="Rhea" id="RHEA-COMP:9565"/>
        <dbReference type="Rhea" id="RHEA-COMP:9566"/>
        <dbReference type="ChEBI" id="CHEBI:15378"/>
        <dbReference type="ChEBI" id="CHEBI:16389"/>
        <dbReference type="ChEBI" id="CHEBI:17976"/>
        <dbReference type="ChEBI" id="CHEBI:29101"/>
        <dbReference type="ChEBI" id="CHEBI:57540"/>
        <dbReference type="ChEBI" id="CHEBI:57945"/>
        <dbReference type="EC" id="7.2.1.1"/>
    </reaction>
</comment>
<evidence type="ECO:0000259" key="29">
    <source>
        <dbReference type="PROSITE" id="PS51384"/>
    </source>
</evidence>
<evidence type="ECO:0000256" key="2">
    <source>
        <dbReference type="ARBA" id="ARBA00002972"/>
    </source>
</evidence>
<dbReference type="STRING" id="1122252.SAMN05660443_0412"/>
<dbReference type="OrthoDB" id="9806195at2"/>
<dbReference type="Pfam" id="PF00175">
    <property type="entry name" value="NAD_binding_1"/>
    <property type="match status" value="1"/>
</dbReference>